<evidence type="ECO:0000259" key="14">
    <source>
        <dbReference type="PROSITE" id="PS51384"/>
    </source>
</evidence>
<dbReference type="GO" id="GO:0046872">
    <property type="term" value="F:metal ion binding"/>
    <property type="evidence" value="ECO:0007669"/>
    <property type="project" value="UniProtKB-KW"/>
</dbReference>
<evidence type="ECO:0000256" key="10">
    <source>
        <dbReference type="ARBA" id="ARBA00023180"/>
    </source>
</evidence>
<keyword evidence="10" id="KW-0325">Glycoprotein</keyword>
<dbReference type="InterPro" id="IPR050369">
    <property type="entry name" value="RBOH/FRE"/>
</dbReference>
<evidence type="ECO:0000313" key="15">
    <source>
        <dbReference type="EMBL" id="KAJ8027253.1"/>
    </source>
</evidence>
<name>A0A9Q0YRM7_HOLLE</name>
<evidence type="ECO:0000256" key="5">
    <source>
        <dbReference type="ARBA" id="ARBA00022723"/>
    </source>
</evidence>
<keyword evidence="9 13" id="KW-0472">Membrane</keyword>
<proteinExistence type="predicted"/>
<dbReference type="SFLD" id="SFLDG01168">
    <property type="entry name" value="Ferric_reductase_subgroup_(FRE"/>
    <property type="match status" value="1"/>
</dbReference>
<evidence type="ECO:0000256" key="6">
    <source>
        <dbReference type="ARBA" id="ARBA00022989"/>
    </source>
</evidence>
<dbReference type="InterPro" id="IPR017938">
    <property type="entry name" value="Riboflavin_synthase-like_b-brl"/>
</dbReference>
<dbReference type="InterPro" id="IPR013130">
    <property type="entry name" value="Fe3_Rdtase_TM_dom"/>
</dbReference>
<keyword evidence="3" id="KW-0349">Heme</keyword>
<accession>A0A9Q0YRM7</accession>
<dbReference type="Gene3D" id="3.40.50.80">
    <property type="entry name" value="Nucleotide-binding domain of ferredoxin-NADP reductase (FNR) module"/>
    <property type="match status" value="1"/>
</dbReference>
<evidence type="ECO:0000256" key="4">
    <source>
        <dbReference type="ARBA" id="ARBA00022692"/>
    </source>
</evidence>
<dbReference type="PANTHER" id="PTHR11972">
    <property type="entry name" value="NADPH OXIDASE"/>
    <property type="match status" value="1"/>
</dbReference>
<dbReference type="SUPFAM" id="SSF63380">
    <property type="entry name" value="Riboflavin synthase domain-like"/>
    <property type="match status" value="1"/>
</dbReference>
<protein>
    <submittedName>
        <fullName evidence="15">NADPH oxidase 3</fullName>
    </submittedName>
</protein>
<feature type="domain" description="FAD-binding FR-type" evidence="14">
    <location>
        <begin position="312"/>
        <end position="419"/>
    </location>
</feature>
<keyword evidence="7" id="KW-0560">Oxidoreductase</keyword>
<sequence>MISWASLDYILLPLIWLGVNIYQVVRTVLTYEKGERYYYIRYLTGPGVSVAKAGGAVLNLNSMLILLPVCRNLISFFRGSCSTNQFCRRSIRRQLDKNITFHKCVAYMIALWTVIHVVAHMFNFRNLYDNYKECEGEFNNAEANLSCALQRLANLSDPQTGDNSPYWINPIMDANEKLPFGLPLIEQGLIPIAGWTGAILTVVFIVMFSSATEFIRRSYFETFWVTHHLFAIYFAMLLIHGTGGIIRPQTNFQSDSGNYHNITKCQEIPNSWNETDSGCPYPTFVNGLPASWKWCIGPIALYVIERTIRFIRSFLTVTITKVVKHPSNVVELQMKKSGFRMQPGQYIFLKCPSVSHVQWHPFTLTSAPEQDHFSVHIRLVGDWTKSLANVLGADSDTAIDPSNLPRVAVDGPFGTASVDIFKYQVAVCVGAGIGITPFASILRSIWLKSLNHTDNIKLRKVYFFWICPDTNAFEWFTELLEEVENHFVEQGKAEFLQYNIYLTRGWTNKQAKNLYLQEEQEIDAITGLRQKTNYGKPMWDQIFKHIAEENKGVSVGVFFCGPGGLSAVLHENCNKHSKVLGEGAKFFYNKENF</sequence>
<dbReference type="GO" id="GO:0042554">
    <property type="term" value="P:superoxide anion generation"/>
    <property type="evidence" value="ECO:0007669"/>
    <property type="project" value="TreeGrafter"/>
</dbReference>
<gene>
    <name evidence="15" type="ORF">HOLleu_32350</name>
</gene>
<dbReference type="FunFam" id="3.40.50.80:FF:000004">
    <property type="entry name" value="NADPH oxidase isoform 2"/>
    <property type="match status" value="1"/>
</dbReference>
<feature type="transmembrane region" description="Helical" evidence="13">
    <location>
        <begin position="6"/>
        <end position="25"/>
    </location>
</feature>
<keyword evidence="12" id="KW-0175">Coiled coil</keyword>
<evidence type="ECO:0000313" key="16">
    <source>
        <dbReference type="Proteomes" id="UP001152320"/>
    </source>
</evidence>
<dbReference type="InterPro" id="IPR039261">
    <property type="entry name" value="FNR_nucleotide-bd"/>
</dbReference>
<evidence type="ECO:0000256" key="7">
    <source>
        <dbReference type="ARBA" id="ARBA00023002"/>
    </source>
</evidence>
<evidence type="ECO:0000256" key="1">
    <source>
        <dbReference type="ARBA" id="ARBA00004651"/>
    </source>
</evidence>
<comment type="subcellular location">
    <subcellularLocation>
        <location evidence="1">Cell membrane</location>
        <topology evidence="1">Multi-pass membrane protein</topology>
    </subcellularLocation>
</comment>
<dbReference type="InterPro" id="IPR013112">
    <property type="entry name" value="FAD-bd_8"/>
</dbReference>
<evidence type="ECO:0000256" key="2">
    <source>
        <dbReference type="ARBA" id="ARBA00022475"/>
    </source>
</evidence>
<dbReference type="Pfam" id="PF08030">
    <property type="entry name" value="NAD_binding_6"/>
    <property type="match status" value="1"/>
</dbReference>
<evidence type="ECO:0000256" key="8">
    <source>
        <dbReference type="ARBA" id="ARBA00023004"/>
    </source>
</evidence>
<evidence type="ECO:0000256" key="13">
    <source>
        <dbReference type="SAM" id="Phobius"/>
    </source>
</evidence>
<keyword evidence="5" id="KW-0479">Metal-binding</keyword>
<feature type="transmembrane region" description="Helical" evidence="13">
    <location>
        <begin position="104"/>
        <end position="122"/>
    </location>
</feature>
<dbReference type="EMBL" id="JAIZAY010000016">
    <property type="protein sequence ID" value="KAJ8027253.1"/>
    <property type="molecule type" value="Genomic_DNA"/>
</dbReference>
<feature type="coiled-coil region" evidence="12">
    <location>
        <begin position="124"/>
        <end position="151"/>
    </location>
</feature>
<dbReference type="InterPro" id="IPR017927">
    <property type="entry name" value="FAD-bd_FR_type"/>
</dbReference>
<dbReference type="InterPro" id="IPR000778">
    <property type="entry name" value="Cyt_b245_heavy_chain"/>
</dbReference>
<dbReference type="GO" id="GO:0006952">
    <property type="term" value="P:defense response"/>
    <property type="evidence" value="ECO:0007669"/>
    <property type="project" value="TreeGrafter"/>
</dbReference>
<feature type="transmembrane region" description="Helical" evidence="13">
    <location>
        <begin position="188"/>
        <end position="211"/>
    </location>
</feature>
<comment type="catalytic activity">
    <reaction evidence="11">
        <text>NADPH + 2 O2 = 2 superoxide + NADP(+) + H(+)</text>
        <dbReference type="Rhea" id="RHEA:63180"/>
        <dbReference type="ChEBI" id="CHEBI:15378"/>
        <dbReference type="ChEBI" id="CHEBI:15379"/>
        <dbReference type="ChEBI" id="CHEBI:18421"/>
        <dbReference type="ChEBI" id="CHEBI:57783"/>
        <dbReference type="ChEBI" id="CHEBI:58349"/>
    </reaction>
</comment>
<keyword evidence="6 13" id="KW-1133">Transmembrane helix</keyword>
<dbReference type="PRINTS" id="PR00466">
    <property type="entry name" value="GP91PHOX"/>
</dbReference>
<dbReference type="SFLD" id="SFLDS00052">
    <property type="entry name" value="Ferric_Reductase_Domain"/>
    <property type="match status" value="1"/>
</dbReference>
<dbReference type="CDD" id="cd06186">
    <property type="entry name" value="NOX_Duox_like_FAD_NADP"/>
    <property type="match status" value="1"/>
</dbReference>
<dbReference type="SUPFAM" id="SSF52343">
    <property type="entry name" value="Ferredoxin reductase-like, C-terminal NADP-linked domain"/>
    <property type="match status" value="1"/>
</dbReference>
<feature type="transmembrane region" description="Helical" evidence="13">
    <location>
        <begin position="223"/>
        <end position="246"/>
    </location>
</feature>
<dbReference type="Pfam" id="PF01794">
    <property type="entry name" value="Ferric_reduct"/>
    <property type="match status" value="1"/>
</dbReference>
<evidence type="ECO:0000256" key="11">
    <source>
        <dbReference type="ARBA" id="ARBA00049908"/>
    </source>
</evidence>
<dbReference type="InterPro" id="IPR013121">
    <property type="entry name" value="Fe_red_NAD-bd_6"/>
</dbReference>
<evidence type="ECO:0000256" key="12">
    <source>
        <dbReference type="SAM" id="Coils"/>
    </source>
</evidence>
<keyword evidence="16" id="KW-1185">Reference proteome</keyword>
<dbReference type="PROSITE" id="PS51384">
    <property type="entry name" value="FAD_FR"/>
    <property type="match status" value="1"/>
</dbReference>
<dbReference type="PANTHER" id="PTHR11972:SF191">
    <property type="entry name" value="FAD-BINDING FR-TYPE DOMAIN-CONTAINING PROTEIN"/>
    <property type="match status" value="1"/>
</dbReference>
<organism evidence="15 16">
    <name type="scientific">Holothuria leucospilota</name>
    <name type="common">Black long sea cucumber</name>
    <name type="synonym">Mertensiothuria leucospilota</name>
    <dbReference type="NCBI Taxonomy" id="206669"/>
    <lineage>
        <taxon>Eukaryota</taxon>
        <taxon>Metazoa</taxon>
        <taxon>Echinodermata</taxon>
        <taxon>Eleutherozoa</taxon>
        <taxon>Echinozoa</taxon>
        <taxon>Holothuroidea</taxon>
        <taxon>Aspidochirotacea</taxon>
        <taxon>Aspidochirotida</taxon>
        <taxon>Holothuriidae</taxon>
        <taxon>Holothuria</taxon>
    </lineage>
</organism>
<dbReference type="Pfam" id="PF08022">
    <property type="entry name" value="FAD_binding_8"/>
    <property type="match status" value="1"/>
</dbReference>
<keyword evidence="4 13" id="KW-0812">Transmembrane</keyword>
<evidence type="ECO:0000256" key="9">
    <source>
        <dbReference type="ARBA" id="ARBA00023136"/>
    </source>
</evidence>
<reference evidence="15" key="1">
    <citation type="submission" date="2021-10" db="EMBL/GenBank/DDBJ databases">
        <title>Tropical sea cucumber genome reveals ecological adaptation and Cuvierian tubules defense mechanism.</title>
        <authorList>
            <person name="Chen T."/>
        </authorList>
    </citation>
    <scope>NUCLEOTIDE SEQUENCE</scope>
    <source>
        <strain evidence="15">Nanhai2018</strain>
        <tissue evidence="15">Muscle</tissue>
    </source>
</reference>
<dbReference type="OrthoDB" id="167398at2759"/>
<dbReference type="Proteomes" id="UP001152320">
    <property type="component" value="Chromosome 16"/>
</dbReference>
<dbReference type="Gene3D" id="2.40.30.10">
    <property type="entry name" value="Translation factors"/>
    <property type="match status" value="1"/>
</dbReference>
<dbReference type="AlphaFoldDB" id="A0A9Q0YRM7"/>
<keyword evidence="2" id="KW-1003">Cell membrane</keyword>
<dbReference type="GO" id="GO:0043020">
    <property type="term" value="C:NADPH oxidase complex"/>
    <property type="evidence" value="ECO:0007669"/>
    <property type="project" value="TreeGrafter"/>
</dbReference>
<comment type="caution">
    <text evidence="15">The sequence shown here is derived from an EMBL/GenBank/DDBJ whole genome shotgun (WGS) entry which is preliminary data.</text>
</comment>
<dbReference type="FunFam" id="2.40.30.10:FF:000030">
    <property type="entry name" value="cytochrome b-245 heavy chain"/>
    <property type="match status" value="1"/>
</dbReference>
<dbReference type="GO" id="GO:0016175">
    <property type="term" value="F:superoxide-generating NAD(P)H oxidase activity"/>
    <property type="evidence" value="ECO:0007669"/>
    <property type="project" value="TreeGrafter"/>
</dbReference>
<keyword evidence="8" id="KW-0408">Iron</keyword>
<evidence type="ECO:0000256" key="3">
    <source>
        <dbReference type="ARBA" id="ARBA00022617"/>
    </source>
</evidence>